<organism evidence="1 2">
    <name type="scientific">Solanum commersonii</name>
    <name type="common">Commerson's wild potato</name>
    <name type="synonym">Commerson's nightshade</name>
    <dbReference type="NCBI Taxonomy" id="4109"/>
    <lineage>
        <taxon>Eukaryota</taxon>
        <taxon>Viridiplantae</taxon>
        <taxon>Streptophyta</taxon>
        <taxon>Embryophyta</taxon>
        <taxon>Tracheophyta</taxon>
        <taxon>Spermatophyta</taxon>
        <taxon>Magnoliopsida</taxon>
        <taxon>eudicotyledons</taxon>
        <taxon>Gunneridae</taxon>
        <taxon>Pentapetalae</taxon>
        <taxon>asterids</taxon>
        <taxon>lamiids</taxon>
        <taxon>Solanales</taxon>
        <taxon>Solanaceae</taxon>
        <taxon>Solanoideae</taxon>
        <taxon>Solaneae</taxon>
        <taxon>Solanum</taxon>
    </lineage>
</organism>
<keyword evidence="2" id="KW-1185">Reference proteome</keyword>
<evidence type="ECO:0000313" key="1">
    <source>
        <dbReference type="EMBL" id="KAG5581905.1"/>
    </source>
</evidence>
<dbReference type="Proteomes" id="UP000824120">
    <property type="component" value="Chromosome 10"/>
</dbReference>
<sequence length="163" mass="18905">MEVNIMDLGCSDHSNMCVALSTVKMKRNRPFRFLNCLASHREFCHIVQRCWNEPGYGDSMNSIWMKLKYVKNGLKNLNTRDSNNGFFFASMKNRVAYNHIRSLVNEQGELIQTKKAITEEILSYYKQLLRATISHLSCVSVELMRSRAVLNKQQQLILIEPVT</sequence>
<proteinExistence type="predicted"/>
<protein>
    <submittedName>
        <fullName evidence="1">Uncharacterized protein</fullName>
    </submittedName>
</protein>
<name>A0A9J5X129_SOLCO</name>
<dbReference type="OrthoDB" id="1215883at2759"/>
<dbReference type="AlphaFoldDB" id="A0A9J5X129"/>
<accession>A0A9J5X129</accession>
<reference evidence="1 2" key="1">
    <citation type="submission" date="2020-09" db="EMBL/GenBank/DDBJ databases">
        <title>De no assembly of potato wild relative species, Solanum commersonii.</title>
        <authorList>
            <person name="Cho K."/>
        </authorList>
    </citation>
    <scope>NUCLEOTIDE SEQUENCE [LARGE SCALE GENOMIC DNA]</scope>
    <source>
        <strain evidence="1">LZ3.2</strain>
        <tissue evidence="1">Leaf</tissue>
    </source>
</reference>
<gene>
    <name evidence="1" type="ORF">H5410_052532</name>
</gene>
<dbReference type="EMBL" id="JACXVP010000010">
    <property type="protein sequence ID" value="KAG5581905.1"/>
    <property type="molecule type" value="Genomic_DNA"/>
</dbReference>
<evidence type="ECO:0000313" key="2">
    <source>
        <dbReference type="Proteomes" id="UP000824120"/>
    </source>
</evidence>
<comment type="caution">
    <text evidence="1">The sequence shown here is derived from an EMBL/GenBank/DDBJ whole genome shotgun (WGS) entry which is preliminary data.</text>
</comment>